<dbReference type="Gene3D" id="3.40.190.10">
    <property type="entry name" value="Periplasmic binding protein-like II"/>
    <property type="match status" value="1"/>
</dbReference>
<dbReference type="EMBL" id="WSEL01000003">
    <property type="protein sequence ID" value="MVQ29291.1"/>
    <property type="molecule type" value="Genomic_DNA"/>
</dbReference>
<dbReference type="AlphaFoldDB" id="A0A6N8IQX5"/>
<dbReference type="Proteomes" id="UP000469385">
    <property type="component" value="Unassembled WGS sequence"/>
</dbReference>
<dbReference type="InterPro" id="IPR005064">
    <property type="entry name" value="BUG"/>
</dbReference>
<evidence type="ECO:0000256" key="1">
    <source>
        <dbReference type="ARBA" id="ARBA00006987"/>
    </source>
</evidence>
<evidence type="ECO:0000256" key="2">
    <source>
        <dbReference type="SAM" id="SignalP"/>
    </source>
</evidence>
<feature type="chain" id="PRO_5026809646" evidence="2">
    <location>
        <begin position="20"/>
        <end position="319"/>
    </location>
</feature>
<dbReference type="SUPFAM" id="SSF53850">
    <property type="entry name" value="Periplasmic binding protein-like II"/>
    <property type="match status" value="1"/>
</dbReference>
<dbReference type="PIRSF" id="PIRSF017082">
    <property type="entry name" value="YflP"/>
    <property type="match status" value="1"/>
</dbReference>
<dbReference type="PANTHER" id="PTHR42928:SF5">
    <property type="entry name" value="BLR1237 PROTEIN"/>
    <property type="match status" value="1"/>
</dbReference>
<evidence type="ECO:0000313" key="4">
    <source>
        <dbReference type="Proteomes" id="UP000469385"/>
    </source>
</evidence>
<organism evidence="3 4">
    <name type="scientific">Ramlibacter pinisoli</name>
    <dbReference type="NCBI Taxonomy" id="2682844"/>
    <lineage>
        <taxon>Bacteria</taxon>
        <taxon>Pseudomonadati</taxon>
        <taxon>Pseudomonadota</taxon>
        <taxon>Betaproteobacteria</taxon>
        <taxon>Burkholderiales</taxon>
        <taxon>Comamonadaceae</taxon>
        <taxon>Ramlibacter</taxon>
    </lineage>
</organism>
<keyword evidence="2" id="KW-0732">Signal</keyword>
<gene>
    <name evidence="3" type="ORF">GON04_07525</name>
</gene>
<dbReference type="CDD" id="cd13578">
    <property type="entry name" value="PBP2_Bug27"/>
    <property type="match status" value="1"/>
</dbReference>
<protein>
    <submittedName>
        <fullName evidence="3">Tripartite tricarboxylate transporter substrate binding protein</fullName>
    </submittedName>
</protein>
<proteinExistence type="inferred from homology"/>
<comment type="similarity">
    <text evidence="1">Belongs to the UPF0065 (bug) family.</text>
</comment>
<name>A0A6N8IQX5_9BURK</name>
<dbReference type="Gene3D" id="3.40.190.150">
    <property type="entry name" value="Bordetella uptake gene, domain 1"/>
    <property type="match status" value="1"/>
</dbReference>
<dbReference type="RefSeq" id="WP_157397306.1">
    <property type="nucleotide sequence ID" value="NZ_WSEL01000003.1"/>
</dbReference>
<reference evidence="3 4" key="1">
    <citation type="submission" date="2019-12" db="EMBL/GenBank/DDBJ databases">
        <authorList>
            <person name="Huq M.A."/>
        </authorList>
    </citation>
    <scope>NUCLEOTIDE SEQUENCE [LARGE SCALE GENOMIC DNA]</scope>
    <source>
        <strain evidence="3 4">MAH-25</strain>
    </source>
</reference>
<sequence length="319" mass="34320">MKRRTLLLSLPFCAAPLGAQETYPARAVRIIAPQAPGGGVDLIGRIVADRLSRVVGQPFVIDNQAGAGGSIATQMAARAAPDGYTLMLGYVATHATNPAVRKVPYDAQRDFTPIAMIGGTPNLLVCRPSLPVSNLAEFVTYAKAQPDKVNYGTSGKGTLNHLVMEQFKNAAGFQSLSVPYRSIGQAFTDLIGGQVQAIFPGLAAGLQHVRAGNVRPLAVTGTRRHRLLPDVPTLKEAGYEHFEGVTWYGIVGPARLPPAVVRRLNEEVNRLLAQPDFRDQLSGEALDPMPMTPPQFGDYIAAEIRHWTEVARTNHITGD</sequence>
<evidence type="ECO:0000313" key="3">
    <source>
        <dbReference type="EMBL" id="MVQ29291.1"/>
    </source>
</evidence>
<accession>A0A6N8IQX5</accession>
<comment type="caution">
    <text evidence="3">The sequence shown here is derived from an EMBL/GenBank/DDBJ whole genome shotgun (WGS) entry which is preliminary data.</text>
</comment>
<dbReference type="InterPro" id="IPR042100">
    <property type="entry name" value="Bug_dom1"/>
</dbReference>
<dbReference type="Pfam" id="PF03401">
    <property type="entry name" value="TctC"/>
    <property type="match status" value="1"/>
</dbReference>
<dbReference type="PANTHER" id="PTHR42928">
    <property type="entry name" value="TRICARBOXYLATE-BINDING PROTEIN"/>
    <property type="match status" value="1"/>
</dbReference>
<keyword evidence="4" id="KW-1185">Reference proteome</keyword>
<feature type="signal peptide" evidence="2">
    <location>
        <begin position="1"/>
        <end position="19"/>
    </location>
</feature>